<proteinExistence type="predicted"/>
<organism evidence="2 5">
    <name type="scientific">Trichobilharzia regenti</name>
    <name type="common">Nasal bird schistosome</name>
    <dbReference type="NCBI Taxonomy" id="157069"/>
    <lineage>
        <taxon>Eukaryota</taxon>
        <taxon>Metazoa</taxon>
        <taxon>Spiralia</taxon>
        <taxon>Lophotrochozoa</taxon>
        <taxon>Platyhelminthes</taxon>
        <taxon>Trematoda</taxon>
        <taxon>Digenea</taxon>
        <taxon>Strigeidida</taxon>
        <taxon>Schistosomatoidea</taxon>
        <taxon>Schistosomatidae</taxon>
        <taxon>Trichobilharzia</taxon>
    </lineage>
</organism>
<protein>
    <submittedName>
        <fullName evidence="3 4">Uncharacterized protein</fullName>
    </submittedName>
</protein>
<keyword evidence="1" id="KW-1133">Transmembrane helix</keyword>
<evidence type="ECO:0000256" key="1">
    <source>
        <dbReference type="SAM" id="Phobius"/>
    </source>
</evidence>
<feature type="transmembrane region" description="Helical" evidence="1">
    <location>
        <begin position="6"/>
        <end position="28"/>
    </location>
</feature>
<dbReference type="AlphaFoldDB" id="A0AA85JXV0"/>
<keyword evidence="1" id="KW-0812">Transmembrane</keyword>
<reference evidence="3 4" key="2">
    <citation type="submission" date="2023-11" db="UniProtKB">
        <authorList>
            <consortium name="WormBaseParasite"/>
        </authorList>
    </citation>
    <scope>IDENTIFICATION</scope>
</reference>
<accession>A0AA85JXV0</accession>
<keyword evidence="2" id="KW-1185">Reference proteome</keyword>
<dbReference type="Pfam" id="PF06809">
    <property type="entry name" value="NPDC1"/>
    <property type="match status" value="1"/>
</dbReference>
<keyword evidence="1" id="KW-0472">Membrane</keyword>
<evidence type="ECO:0000313" key="2">
    <source>
        <dbReference type="Proteomes" id="UP000050795"/>
    </source>
</evidence>
<sequence length="126" mass="13944">MWISIGFGLSIAILIIIICCLLVLVCNLRSTQTDSESEDFEKPIGNGSGCLPGDRVLATSAQRYHFTHQKQQMLADSKFSDVLERGNSPPKMLYPDLKLEGKLEMENPGFTGPLNISIEKDEKAKT</sequence>
<dbReference type="Proteomes" id="UP000050795">
    <property type="component" value="Unassembled WGS sequence"/>
</dbReference>
<name>A0AA85JXV0_TRIRE</name>
<reference evidence="2" key="1">
    <citation type="submission" date="2022-06" db="EMBL/GenBank/DDBJ databases">
        <authorList>
            <person name="Berger JAMES D."/>
            <person name="Berger JAMES D."/>
        </authorList>
    </citation>
    <scope>NUCLEOTIDE SEQUENCE [LARGE SCALE GENOMIC DNA]</scope>
</reference>
<evidence type="ECO:0000313" key="4">
    <source>
        <dbReference type="WBParaSite" id="TREG1_48900.3"/>
    </source>
</evidence>
<dbReference type="WBParaSite" id="TREG1_48900.3">
    <property type="protein sequence ID" value="TREG1_48900.3"/>
    <property type="gene ID" value="TREG1_48900"/>
</dbReference>
<dbReference type="InterPro" id="IPR009635">
    <property type="entry name" value="NPDC1"/>
</dbReference>
<evidence type="ECO:0000313" key="5">
    <source>
        <dbReference type="WBParaSite" id="TREG1_48900.4"/>
    </source>
</evidence>
<dbReference type="WBParaSite" id="TREG1_48900.1">
    <property type="protein sequence ID" value="TREG1_48900.1"/>
    <property type="gene ID" value="TREG1_48900"/>
</dbReference>
<dbReference type="WBParaSite" id="TREG1_48900.4">
    <property type="protein sequence ID" value="TREG1_48900.4"/>
    <property type="gene ID" value="TREG1_48900"/>
</dbReference>
<evidence type="ECO:0000313" key="3">
    <source>
        <dbReference type="WBParaSite" id="TREG1_48900.1"/>
    </source>
</evidence>
<dbReference type="GO" id="GO:0016020">
    <property type="term" value="C:membrane"/>
    <property type="evidence" value="ECO:0007669"/>
    <property type="project" value="InterPro"/>
</dbReference>